<comment type="caution">
    <text evidence="4">The sequence shown here is derived from an EMBL/GenBank/DDBJ whole genome shotgun (WGS) entry which is preliminary data.</text>
</comment>
<dbReference type="InterPro" id="IPR050109">
    <property type="entry name" value="HTH-type_TetR-like_transc_reg"/>
</dbReference>
<evidence type="ECO:0000256" key="1">
    <source>
        <dbReference type="ARBA" id="ARBA00023125"/>
    </source>
</evidence>
<dbReference type="Proteomes" id="UP000301751">
    <property type="component" value="Unassembled WGS sequence"/>
</dbReference>
<protein>
    <submittedName>
        <fullName evidence="4">TetR family transcriptional regulator</fullName>
    </submittedName>
</protein>
<evidence type="ECO:0000259" key="3">
    <source>
        <dbReference type="PROSITE" id="PS50977"/>
    </source>
</evidence>
<dbReference type="PANTHER" id="PTHR30328:SF54">
    <property type="entry name" value="HTH-TYPE TRANSCRIPTIONAL REPRESSOR SCO4008"/>
    <property type="match status" value="1"/>
</dbReference>
<evidence type="ECO:0000256" key="2">
    <source>
        <dbReference type="PROSITE-ProRule" id="PRU00335"/>
    </source>
</evidence>
<reference evidence="5" key="1">
    <citation type="submission" date="2019-03" db="EMBL/GenBank/DDBJ databases">
        <title>Aquabacterium pictum sp.nov., the first bacteriochlorophyll a-containing freshwater bacterium in the genus Aquabacterium of the class Betaproteobacteria.</title>
        <authorList>
            <person name="Hirose S."/>
            <person name="Tank M."/>
            <person name="Hara E."/>
            <person name="Tamaki H."/>
            <person name="Takaichi S."/>
            <person name="Haruta S."/>
            <person name="Hanada S."/>
        </authorList>
    </citation>
    <scope>NUCLEOTIDE SEQUENCE [LARGE SCALE GENOMIC DNA]</scope>
    <source>
        <strain evidence="5">W35</strain>
    </source>
</reference>
<keyword evidence="1 2" id="KW-0238">DNA-binding</keyword>
<dbReference type="Pfam" id="PF17938">
    <property type="entry name" value="TetR_C_29"/>
    <property type="match status" value="1"/>
</dbReference>
<dbReference type="PRINTS" id="PR00455">
    <property type="entry name" value="HTHTETR"/>
</dbReference>
<dbReference type="GO" id="GO:0003677">
    <property type="term" value="F:DNA binding"/>
    <property type="evidence" value="ECO:0007669"/>
    <property type="project" value="UniProtKB-UniRule"/>
</dbReference>
<dbReference type="RefSeq" id="WP_137731075.1">
    <property type="nucleotide sequence ID" value="NZ_BJCL01000001.1"/>
</dbReference>
<feature type="DNA-binding region" description="H-T-H motif" evidence="2">
    <location>
        <begin position="40"/>
        <end position="59"/>
    </location>
</feature>
<dbReference type="InterPro" id="IPR036271">
    <property type="entry name" value="Tet_transcr_reg_TetR-rel_C_sf"/>
</dbReference>
<dbReference type="InterPro" id="IPR041474">
    <property type="entry name" value="NicS_C"/>
</dbReference>
<organism evidence="4 5">
    <name type="scientific">Pseudaquabacterium pictum</name>
    <dbReference type="NCBI Taxonomy" id="2315236"/>
    <lineage>
        <taxon>Bacteria</taxon>
        <taxon>Pseudomonadati</taxon>
        <taxon>Pseudomonadota</taxon>
        <taxon>Betaproteobacteria</taxon>
        <taxon>Burkholderiales</taxon>
        <taxon>Sphaerotilaceae</taxon>
        <taxon>Pseudaquabacterium</taxon>
    </lineage>
</organism>
<dbReference type="Gene3D" id="1.10.357.10">
    <property type="entry name" value="Tetracycline Repressor, domain 2"/>
    <property type="match status" value="1"/>
</dbReference>
<dbReference type="PROSITE" id="PS50977">
    <property type="entry name" value="HTH_TETR_2"/>
    <property type="match status" value="1"/>
</dbReference>
<proteinExistence type="predicted"/>
<keyword evidence="5" id="KW-1185">Reference proteome</keyword>
<dbReference type="EMBL" id="BJCL01000001">
    <property type="protein sequence ID" value="GCL61313.1"/>
    <property type="molecule type" value="Genomic_DNA"/>
</dbReference>
<gene>
    <name evidence="4" type="ORF">AQPW35_03940</name>
</gene>
<feature type="domain" description="HTH tetR-type" evidence="3">
    <location>
        <begin position="17"/>
        <end position="77"/>
    </location>
</feature>
<evidence type="ECO:0000313" key="4">
    <source>
        <dbReference type="EMBL" id="GCL61313.1"/>
    </source>
</evidence>
<dbReference type="SUPFAM" id="SSF46689">
    <property type="entry name" value="Homeodomain-like"/>
    <property type="match status" value="1"/>
</dbReference>
<dbReference type="OrthoDB" id="2356263at2"/>
<dbReference type="SUPFAM" id="SSF48498">
    <property type="entry name" value="Tetracyclin repressor-like, C-terminal domain"/>
    <property type="match status" value="1"/>
</dbReference>
<dbReference type="InterPro" id="IPR001647">
    <property type="entry name" value="HTH_TetR"/>
</dbReference>
<evidence type="ECO:0000313" key="5">
    <source>
        <dbReference type="Proteomes" id="UP000301751"/>
    </source>
</evidence>
<accession>A0A480AIM6</accession>
<dbReference type="AlphaFoldDB" id="A0A480AIM6"/>
<sequence length="221" mass="24616">MSATPRQRAAQPPRDGQATRARILEAATQEFAAHGFSGARVERIVEEARCNMRMIYHHFGSKEALYIAVLEAVYEDLRSQERDLDLDALDPKAAMERLILFTFDHFRTHPTFVRLTSLENTNHGLFIRKSSIIQRTASPLINAIKVALTRGAATGVFRTGIDPLQFYVSIAALACHHINNAHTLSFAFGTDLAQPDWIEARRAHVLQILLGGLLTPRGSTT</sequence>
<name>A0A480AIM6_9BURK</name>
<dbReference type="Pfam" id="PF00440">
    <property type="entry name" value="TetR_N"/>
    <property type="match status" value="1"/>
</dbReference>
<dbReference type="PANTHER" id="PTHR30328">
    <property type="entry name" value="TRANSCRIPTIONAL REPRESSOR"/>
    <property type="match status" value="1"/>
</dbReference>
<dbReference type="InterPro" id="IPR009057">
    <property type="entry name" value="Homeodomain-like_sf"/>
</dbReference>